<evidence type="ECO:0000259" key="4">
    <source>
        <dbReference type="PROSITE" id="PS51017"/>
    </source>
</evidence>
<organism evidence="5 6">
    <name type="scientific">Capsicum baccatum</name>
    <name type="common">Peruvian pepper</name>
    <dbReference type="NCBI Taxonomy" id="33114"/>
    <lineage>
        <taxon>Eukaryota</taxon>
        <taxon>Viridiplantae</taxon>
        <taxon>Streptophyta</taxon>
        <taxon>Embryophyta</taxon>
        <taxon>Tracheophyta</taxon>
        <taxon>Spermatophyta</taxon>
        <taxon>Magnoliopsida</taxon>
        <taxon>eudicotyledons</taxon>
        <taxon>Gunneridae</taxon>
        <taxon>Pentapetalae</taxon>
        <taxon>asterids</taxon>
        <taxon>lamiids</taxon>
        <taxon>Solanales</taxon>
        <taxon>Solanaceae</taxon>
        <taxon>Solanoideae</taxon>
        <taxon>Capsiceae</taxon>
        <taxon>Capsicum</taxon>
    </lineage>
</organism>
<dbReference type="STRING" id="33114.A0A2G2WAH6"/>
<dbReference type="InterPro" id="IPR045281">
    <property type="entry name" value="CONSTANS-like"/>
</dbReference>
<dbReference type="GO" id="GO:0009909">
    <property type="term" value="P:regulation of flower development"/>
    <property type="evidence" value="ECO:0007669"/>
    <property type="project" value="InterPro"/>
</dbReference>
<dbReference type="Proteomes" id="UP000224567">
    <property type="component" value="Unassembled WGS sequence"/>
</dbReference>
<keyword evidence="2 3" id="KW-0539">Nucleus</keyword>
<dbReference type="PANTHER" id="PTHR31319">
    <property type="entry name" value="ZINC FINGER PROTEIN CONSTANS-LIKE 4"/>
    <property type="match status" value="1"/>
</dbReference>
<reference evidence="5 6" key="1">
    <citation type="journal article" date="2017" name="Genome Biol.">
        <title>New reference genome sequences of hot pepper reveal the massive evolution of plant disease-resistance genes by retroduplication.</title>
        <authorList>
            <person name="Kim S."/>
            <person name="Park J."/>
            <person name="Yeom S.I."/>
            <person name="Kim Y.M."/>
            <person name="Seo E."/>
            <person name="Kim K.T."/>
            <person name="Kim M.S."/>
            <person name="Lee J.M."/>
            <person name="Cheong K."/>
            <person name="Shin H.S."/>
            <person name="Kim S.B."/>
            <person name="Han K."/>
            <person name="Lee J."/>
            <person name="Park M."/>
            <person name="Lee H.A."/>
            <person name="Lee H.Y."/>
            <person name="Lee Y."/>
            <person name="Oh S."/>
            <person name="Lee J.H."/>
            <person name="Choi E."/>
            <person name="Choi E."/>
            <person name="Lee S.E."/>
            <person name="Jeon J."/>
            <person name="Kim H."/>
            <person name="Choi G."/>
            <person name="Song H."/>
            <person name="Lee J."/>
            <person name="Lee S.C."/>
            <person name="Kwon J.K."/>
            <person name="Lee H.Y."/>
            <person name="Koo N."/>
            <person name="Hong Y."/>
            <person name="Kim R.W."/>
            <person name="Kang W.H."/>
            <person name="Huh J.H."/>
            <person name="Kang B.C."/>
            <person name="Yang T.J."/>
            <person name="Lee Y.H."/>
            <person name="Bennetzen J.L."/>
            <person name="Choi D."/>
        </authorList>
    </citation>
    <scope>NUCLEOTIDE SEQUENCE [LARGE SCALE GENOMIC DNA]</scope>
    <source>
        <strain evidence="6">cv. PBC81</strain>
    </source>
</reference>
<name>A0A2G2WAH6_CAPBA</name>
<dbReference type="PROSITE" id="PS51017">
    <property type="entry name" value="CCT"/>
    <property type="match status" value="1"/>
</dbReference>
<comment type="caution">
    <text evidence="5">The sequence shown here is derived from an EMBL/GenBank/DDBJ whole genome shotgun (WGS) entry which is preliminary data.</text>
</comment>
<evidence type="ECO:0000256" key="1">
    <source>
        <dbReference type="ARBA" id="ARBA00004123"/>
    </source>
</evidence>
<keyword evidence="6" id="KW-1185">Reference proteome</keyword>
<reference evidence="6" key="2">
    <citation type="journal article" date="2017" name="J. Anim. Genet.">
        <title>Multiple reference genome sequences of hot pepper reveal the massive evolution of plant disease resistance genes by retroduplication.</title>
        <authorList>
            <person name="Kim S."/>
            <person name="Park J."/>
            <person name="Yeom S.-I."/>
            <person name="Kim Y.-M."/>
            <person name="Seo E."/>
            <person name="Kim K.-T."/>
            <person name="Kim M.-S."/>
            <person name="Lee J.M."/>
            <person name="Cheong K."/>
            <person name="Shin H.-S."/>
            <person name="Kim S.-B."/>
            <person name="Han K."/>
            <person name="Lee J."/>
            <person name="Park M."/>
            <person name="Lee H.-A."/>
            <person name="Lee H.-Y."/>
            <person name="Lee Y."/>
            <person name="Oh S."/>
            <person name="Lee J.H."/>
            <person name="Choi E."/>
            <person name="Choi E."/>
            <person name="Lee S.E."/>
            <person name="Jeon J."/>
            <person name="Kim H."/>
            <person name="Choi G."/>
            <person name="Song H."/>
            <person name="Lee J."/>
            <person name="Lee S.-C."/>
            <person name="Kwon J.-K."/>
            <person name="Lee H.-Y."/>
            <person name="Koo N."/>
            <person name="Hong Y."/>
            <person name="Kim R.W."/>
            <person name="Kang W.-H."/>
            <person name="Huh J.H."/>
            <person name="Kang B.-C."/>
            <person name="Yang T.-J."/>
            <person name="Lee Y.-H."/>
            <person name="Bennetzen J.L."/>
            <person name="Choi D."/>
        </authorList>
    </citation>
    <scope>NUCLEOTIDE SEQUENCE [LARGE SCALE GENOMIC DNA]</scope>
    <source>
        <strain evidence="6">cv. PBC81</strain>
    </source>
</reference>
<evidence type="ECO:0000256" key="2">
    <source>
        <dbReference type="ARBA" id="ARBA00023242"/>
    </source>
</evidence>
<dbReference type="GO" id="GO:0005634">
    <property type="term" value="C:nucleus"/>
    <property type="evidence" value="ECO:0007669"/>
    <property type="project" value="UniProtKB-SubCell"/>
</dbReference>
<gene>
    <name evidence="5" type="ORF">CQW23_16227</name>
</gene>
<dbReference type="OrthoDB" id="153872at2759"/>
<dbReference type="EMBL" id="MLFT02000007">
    <property type="protein sequence ID" value="PHT42202.1"/>
    <property type="molecule type" value="Genomic_DNA"/>
</dbReference>
<feature type="domain" description="CCT" evidence="4">
    <location>
        <begin position="292"/>
        <end position="334"/>
    </location>
</feature>
<dbReference type="Pfam" id="PF06203">
    <property type="entry name" value="CCT"/>
    <property type="match status" value="1"/>
</dbReference>
<protein>
    <submittedName>
        <fullName evidence="5">Zinc finger protein CONSTANS-LIKE 1</fullName>
    </submittedName>
</protein>
<evidence type="ECO:0000313" key="6">
    <source>
        <dbReference type="Proteomes" id="UP000224567"/>
    </source>
</evidence>
<evidence type="ECO:0000313" key="5">
    <source>
        <dbReference type="EMBL" id="PHT42202.1"/>
    </source>
</evidence>
<comment type="subcellular location">
    <subcellularLocation>
        <location evidence="1 3">Nucleus</location>
    </subcellularLocation>
</comment>
<sequence>MRNLNKGLATRGICFLMHLKLSLYGKFKEGRSSHKRYTLSHAPKAFAICGIRRRVEPQEVHLPRAPKVFAICGIQRRAAEPQEVYVTVHLKLSLYAEFEEWQSHKRYMSPRSPKAFAICGIRRRTEPQENSKKGGRATRGMHYLVHLKLSLYADMLPQATKLSLYAEFKEGPSHKRYMLSRSPKLSLYAEFEEGPSHKRYMLPRAPNAFIISEFGEGPSHKRYMLPRSPKTFAICGIRRRIEPQEVSSSSLDVGIVPDGSSISEISYPYMKNVNNNVDLPNSTGEKLVGLDREARVLRYREKKKNRKFEKTIRYASRKAYAETRPRIKGRFAKRNDGNGDGARGINCDDIDQIFSDGDFIGHDSRYGIVPSFLIN</sequence>
<accession>A0A2G2WAH6</accession>
<dbReference type="PANTHER" id="PTHR31319:SF53">
    <property type="entry name" value="ZINC FINGER PROTEIN CONSTANS-LIKE 5"/>
    <property type="match status" value="1"/>
</dbReference>
<dbReference type="GO" id="GO:0003700">
    <property type="term" value="F:DNA-binding transcription factor activity"/>
    <property type="evidence" value="ECO:0007669"/>
    <property type="project" value="TreeGrafter"/>
</dbReference>
<evidence type="ECO:0000256" key="3">
    <source>
        <dbReference type="PROSITE-ProRule" id="PRU00357"/>
    </source>
</evidence>
<dbReference type="InterPro" id="IPR010402">
    <property type="entry name" value="CCT_domain"/>
</dbReference>
<proteinExistence type="predicted"/>
<dbReference type="AlphaFoldDB" id="A0A2G2WAH6"/>